<proteinExistence type="predicted"/>
<dbReference type="Pfam" id="PF09468">
    <property type="entry name" value="RNase_H2-Ydr279"/>
    <property type="match status" value="1"/>
</dbReference>
<dbReference type="OrthoDB" id="29098at2759"/>
<evidence type="ECO:0000256" key="2">
    <source>
        <dbReference type="ARBA" id="ARBA00019062"/>
    </source>
</evidence>
<organism evidence="8 9">
    <name type="scientific">Debaryomyces fabryi</name>
    <dbReference type="NCBI Taxonomy" id="58627"/>
    <lineage>
        <taxon>Eukaryota</taxon>
        <taxon>Fungi</taxon>
        <taxon>Dikarya</taxon>
        <taxon>Ascomycota</taxon>
        <taxon>Saccharomycotina</taxon>
        <taxon>Pichiomycetes</taxon>
        <taxon>Debaryomycetaceae</taxon>
        <taxon>Debaryomyces</taxon>
    </lineage>
</organism>
<dbReference type="GO" id="GO:0005654">
    <property type="term" value="C:nucleoplasm"/>
    <property type="evidence" value="ECO:0007669"/>
    <property type="project" value="TreeGrafter"/>
</dbReference>
<dbReference type="GO" id="GO:0006401">
    <property type="term" value="P:RNA catabolic process"/>
    <property type="evidence" value="ECO:0007669"/>
    <property type="project" value="TreeGrafter"/>
</dbReference>
<evidence type="ECO:0000259" key="6">
    <source>
        <dbReference type="Pfam" id="PF09468"/>
    </source>
</evidence>
<dbReference type="PANTHER" id="PTHR13383">
    <property type="entry name" value="RIBONUCLEASE H2 SUBUNIT B"/>
    <property type="match status" value="1"/>
</dbReference>
<evidence type="ECO:0000313" key="8">
    <source>
        <dbReference type="EMBL" id="KSA03187.1"/>
    </source>
</evidence>
<dbReference type="Pfam" id="PF17745">
    <property type="entry name" value="Ydr279_N"/>
    <property type="match status" value="1"/>
</dbReference>
<protein>
    <recommendedName>
        <fullName evidence="2">Ribonuclease H2 subunit B</fullName>
    </recommendedName>
    <alternativeName>
        <fullName evidence="5">Ribonuclease HI subunit B</fullName>
    </alternativeName>
</protein>
<evidence type="ECO:0000256" key="4">
    <source>
        <dbReference type="ARBA" id="ARBA00024778"/>
    </source>
</evidence>
<dbReference type="CDD" id="cd09270">
    <property type="entry name" value="RNase_H2-B"/>
    <property type="match status" value="1"/>
</dbReference>
<gene>
    <name evidence="8" type="ORF">AC631_01084</name>
</gene>
<evidence type="ECO:0000256" key="5">
    <source>
        <dbReference type="ARBA" id="ARBA00033464"/>
    </source>
</evidence>
<keyword evidence="3" id="KW-0539">Nucleus</keyword>
<sequence length="319" mass="36459">MNVHEGTKVILLPKEKGVYSIVKLPNASDQKSFKSYLLRDDQLFELREIKGDNSYLPNDSKRPVIPNTGLSVKSFIFESEENGCVVQSPNLIVSTKFNLVYYLISIMYNNESFAKRFITFEDFSDTISSLFENNSWVGAIPVKMYKSALSDICDTIEENDEIFYKYSTKKVIEYLNRKVSQLLAYLSTQSDFSIILKIKQELYKPISEGSNDIPSEILQLSIIRHSIDLICGSYTPIEIRNQLINNGGYEFDKLNAYLKDIQIQRKELELVESNMNAVVETTTKVETKKKDSKKKVVRKKEVKKVAVGKGALDGFFKKA</sequence>
<dbReference type="InterPro" id="IPR040456">
    <property type="entry name" value="RNase_H2_suB"/>
</dbReference>
<dbReference type="InterPro" id="IPR019024">
    <property type="entry name" value="RNase_H2_suB_wHTH"/>
</dbReference>
<dbReference type="GeneID" id="26838093"/>
<feature type="domain" description="Rnh202 triple barrel" evidence="7">
    <location>
        <begin position="11"/>
        <end position="98"/>
    </location>
</feature>
<dbReference type="RefSeq" id="XP_015469289.1">
    <property type="nucleotide sequence ID" value="XM_015609914.1"/>
</dbReference>
<dbReference type="EMBL" id="LMYN01000013">
    <property type="protein sequence ID" value="KSA03187.1"/>
    <property type="molecule type" value="Genomic_DNA"/>
</dbReference>
<dbReference type="Gene3D" id="1.10.20.120">
    <property type="match status" value="1"/>
</dbReference>
<evidence type="ECO:0000259" key="7">
    <source>
        <dbReference type="Pfam" id="PF17745"/>
    </source>
</evidence>
<dbReference type="GO" id="GO:0032299">
    <property type="term" value="C:ribonuclease H2 complex"/>
    <property type="evidence" value="ECO:0007669"/>
    <property type="project" value="InterPro"/>
</dbReference>
<comment type="function">
    <text evidence="4">Non catalytic subunit of RNase H2, an endonuclease that specifically degrades the RNA of RNA:DNA hybrids. Participates in DNA replication, possibly by mediating the removal of lagging-strand Okazaki fragment RNA primers during DNA replication. Mediates the excision of single ribonucleotides from DNA:RNA duplexes.</text>
</comment>
<evidence type="ECO:0000256" key="3">
    <source>
        <dbReference type="ARBA" id="ARBA00023242"/>
    </source>
</evidence>
<accession>A0A0V1Q402</accession>
<name>A0A0V1Q402_9ASCO</name>
<reference evidence="8 9" key="1">
    <citation type="submission" date="2015-11" db="EMBL/GenBank/DDBJ databases">
        <title>The genome of Debaryomyces fabryi.</title>
        <authorList>
            <person name="Tafer H."/>
            <person name="Lopandic K."/>
        </authorList>
    </citation>
    <scope>NUCLEOTIDE SEQUENCE [LARGE SCALE GENOMIC DNA]</scope>
    <source>
        <strain evidence="8 9">CBS 789</strain>
    </source>
</reference>
<evidence type="ECO:0000256" key="1">
    <source>
        <dbReference type="ARBA" id="ARBA00004123"/>
    </source>
</evidence>
<keyword evidence="9" id="KW-1185">Reference proteome</keyword>
<dbReference type="InterPro" id="IPR041195">
    <property type="entry name" value="Rnh202_N"/>
</dbReference>
<comment type="subcellular location">
    <subcellularLocation>
        <location evidence="1">Nucleus</location>
    </subcellularLocation>
</comment>
<comment type="caution">
    <text evidence="8">The sequence shown here is derived from an EMBL/GenBank/DDBJ whole genome shotgun (WGS) entry which is preliminary data.</text>
</comment>
<evidence type="ECO:0000313" key="9">
    <source>
        <dbReference type="Proteomes" id="UP000054251"/>
    </source>
</evidence>
<feature type="domain" description="Ribonuclease H2 subunit B wHTH" evidence="6">
    <location>
        <begin position="101"/>
        <end position="243"/>
    </location>
</feature>
<dbReference type="Proteomes" id="UP000054251">
    <property type="component" value="Unassembled WGS sequence"/>
</dbReference>
<dbReference type="AlphaFoldDB" id="A0A0V1Q402"/>
<dbReference type="PANTHER" id="PTHR13383:SF11">
    <property type="entry name" value="RIBONUCLEASE H2 SUBUNIT B"/>
    <property type="match status" value="1"/>
</dbReference>